<dbReference type="Gene3D" id="1.20.1640.10">
    <property type="entry name" value="Multidrug efflux transporter AcrB transmembrane domain"/>
    <property type="match status" value="2"/>
</dbReference>
<dbReference type="GO" id="GO:0030659">
    <property type="term" value="C:cytoplasmic vesicle membrane"/>
    <property type="evidence" value="ECO:0000318"/>
    <property type="project" value="GO_Central"/>
</dbReference>
<evidence type="ECO:0000256" key="6">
    <source>
        <dbReference type="ARBA" id="ARBA00023180"/>
    </source>
</evidence>
<dbReference type="GO" id="GO:0090597">
    <property type="term" value="P:nematode male tail mating organ morphogenesis"/>
    <property type="evidence" value="ECO:0007669"/>
    <property type="project" value="EnsemblMetazoa"/>
</dbReference>
<evidence type="ECO:0000256" key="4">
    <source>
        <dbReference type="ARBA" id="ARBA00022989"/>
    </source>
</evidence>
<feature type="transmembrane region" description="Helical" evidence="7">
    <location>
        <begin position="20"/>
        <end position="40"/>
    </location>
</feature>
<comment type="subcellular location">
    <subcellularLocation>
        <location evidence="1">Membrane</location>
        <topology evidence="1">Multi-pass membrane protein</topology>
    </subcellularLocation>
</comment>
<evidence type="ECO:0000256" key="2">
    <source>
        <dbReference type="ARBA" id="ARBA00005585"/>
    </source>
</evidence>
<dbReference type="InParanoid" id="A8WSM9"/>
<keyword evidence="5 7" id="KW-0472">Membrane</keyword>
<dbReference type="STRING" id="6238.A8WSM9"/>
<dbReference type="HOGENOM" id="CLU_002359_2_1_1"/>
<dbReference type="eggNOG" id="KOG1934">
    <property type="taxonomic scope" value="Eukaryota"/>
</dbReference>
<dbReference type="FunCoup" id="A8WSM9">
    <property type="interactions" value="23"/>
</dbReference>
<gene>
    <name evidence="11" type="primary">ptr-20</name>
    <name evidence="9" type="synonym">Cbr-ptr-20</name>
    <name evidence="11" type="ORF">CBG03163</name>
    <name evidence="9" type="ORF">CBG_03163</name>
</gene>
<dbReference type="GO" id="GO:0006897">
    <property type="term" value="P:endocytosis"/>
    <property type="evidence" value="ECO:0000318"/>
    <property type="project" value="GO_Central"/>
</dbReference>
<sequence>MRKLERFFDGYGQYVARKPFFFILVPALLTIVSTFGFLSFSTQDDIWDIYAPTNGLSRVEEAGIKRFEYASGSHHHRVSIPFVLIHFLVLFPLCQMQILVSKKNRGNILTNEALDEVSQAHKFVADNITAWDGNHQIAYKNLCGIYCNDSNAAVLAFLQATLNDTARSSFKLTFPNAEALQKKIFVGYSLGDLKLEKGYVTEAKMVILHYMVDTSLPNGKQLAADFETKVRNFFASMTDISHHIKYSVLSRTRELEEQRAITITSLPFLGLTIIVLTAFMLVTLVRFPLYTSQHWQSIVGVLSPGMALWTTTGLLWGLGYPFSNILTVVPFLVVTIGIDDAFLILAGWRQSTKGESLDVRLGQSVAISGASVTVTSVTDVACFATGLFSNMPVVQLFCLYTTVALAIDFVYQMTFFTALVGVFVRKQVDIEKELTKTETKIEKTKEEEGSSSSSLGSLLTFVPTISQEAHIRNILEVFIDFLHTSIAKVIVVLAFFAHISVLLISRISSRIIIYFQICLALVSNVNTDFDMENLYLEDSPLTDISRRMQNFVLGEAFVVNFGVYPMPDFDNAEIREKFEDMVKKLETMPDYGAGKENTNLWTREYSNAVAFWGDTEDFWHKEDMVSNYREYGMDEKYITMANDTNGDEIIDGFFFTITYHNFSNFLQVESFLEDRREILKNYSSFFTVHSHHPFEKVPTESAASAPFNFISTSVSAVVLMSLLVLVFVMNFEAIISVVVSIVSICLGIVVYLHLWNVNLDAVSLISMLMSIGFSVDYSAHVCYHYFAHVHIDEQLWRSHIYAETRDRLLSTFRGVAWPVMQSGLSTILGMFPLMFVRAYVVAVFWKTVILVGILGMLHALVLLPVIFILTHDVKLLFRRKRTVAPSSHSMELAS</sequence>
<feature type="transmembrane region" description="Helical" evidence="7">
    <location>
        <begin position="707"/>
        <end position="728"/>
    </location>
</feature>
<dbReference type="OMA" id="NTDFDME"/>
<organism evidence="9 10">
    <name type="scientific">Caenorhabditis briggsae</name>
    <dbReference type="NCBI Taxonomy" id="6238"/>
    <lineage>
        <taxon>Eukaryota</taxon>
        <taxon>Metazoa</taxon>
        <taxon>Ecdysozoa</taxon>
        <taxon>Nematoda</taxon>
        <taxon>Chromadorea</taxon>
        <taxon>Rhabditida</taxon>
        <taxon>Rhabditina</taxon>
        <taxon>Rhabditomorpha</taxon>
        <taxon>Rhabditoidea</taxon>
        <taxon>Rhabditidae</taxon>
        <taxon>Peloderinae</taxon>
        <taxon>Caenorhabditis</taxon>
    </lineage>
</organism>
<evidence type="ECO:0000259" key="8">
    <source>
        <dbReference type="PROSITE" id="PS50156"/>
    </source>
</evidence>
<keyword evidence="3 7" id="KW-0812">Transmembrane</keyword>
<accession>A8WSM9</accession>
<dbReference type="InterPro" id="IPR051697">
    <property type="entry name" value="Patched_domain-protein"/>
</dbReference>
<feature type="transmembrane region" description="Helical" evidence="7">
    <location>
        <begin position="815"/>
        <end position="836"/>
    </location>
</feature>
<evidence type="ECO:0000256" key="7">
    <source>
        <dbReference type="SAM" id="Phobius"/>
    </source>
</evidence>
<evidence type="ECO:0000313" key="10">
    <source>
        <dbReference type="Proteomes" id="UP000008549"/>
    </source>
</evidence>
<dbReference type="EMBL" id="HE601438">
    <property type="protein sequence ID" value="CAP23488.2"/>
    <property type="molecule type" value="Genomic_DNA"/>
</dbReference>
<evidence type="ECO:0000256" key="1">
    <source>
        <dbReference type="ARBA" id="ARBA00004141"/>
    </source>
</evidence>
<dbReference type="AlphaFoldDB" id="A8WSM9"/>
<dbReference type="GO" id="GO:0018996">
    <property type="term" value="P:molting cycle, collagen and cuticulin-based cuticle"/>
    <property type="evidence" value="ECO:0000318"/>
    <property type="project" value="GO_Central"/>
</dbReference>
<dbReference type="SUPFAM" id="SSF82866">
    <property type="entry name" value="Multidrug efflux transporter AcrB transmembrane domain"/>
    <property type="match status" value="2"/>
</dbReference>
<feature type="transmembrane region" description="Helical" evidence="7">
    <location>
        <begin position="260"/>
        <end position="285"/>
    </location>
</feature>
<comment type="similarity">
    <text evidence="2">Belongs to the patched family.</text>
</comment>
<feature type="transmembrane region" description="Helical" evidence="7">
    <location>
        <begin position="734"/>
        <end position="754"/>
    </location>
</feature>
<feature type="transmembrane region" description="Helical" evidence="7">
    <location>
        <begin position="297"/>
        <end position="318"/>
    </location>
</feature>
<dbReference type="InterPro" id="IPR000731">
    <property type="entry name" value="SSD"/>
</dbReference>
<dbReference type="WormBase" id="CBG03163">
    <property type="protein sequence ID" value="CBP00855"/>
    <property type="gene ID" value="WBGene00026081"/>
    <property type="gene designation" value="Cbr-ptr-20"/>
</dbReference>
<dbReference type="GO" id="GO:0005886">
    <property type="term" value="C:plasma membrane"/>
    <property type="evidence" value="ECO:0000318"/>
    <property type="project" value="GO_Central"/>
</dbReference>
<keyword evidence="10" id="KW-1185">Reference proteome</keyword>
<dbReference type="Proteomes" id="UP000008549">
    <property type="component" value="Unassembled WGS sequence"/>
</dbReference>
<dbReference type="PANTHER" id="PTHR10796">
    <property type="entry name" value="PATCHED-RELATED"/>
    <property type="match status" value="1"/>
</dbReference>
<dbReference type="InterPro" id="IPR003392">
    <property type="entry name" value="PTHD_SSD"/>
</dbReference>
<evidence type="ECO:0000313" key="11">
    <source>
        <dbReference type="WormBase" id="CBG03163"/>
    </source>
</evidence>
<feature type="domain" description="SSD" evidence="8">
    <location>
        <begin position="265"/>
        <end position="422"/>
    </location>
</feature>
<dbReference type="Pfam" id="PF02460">
    <property type="entry name" value="Patched"/>
    <property type="match status" value="1"/>
</dbReference>
<evidence type="ECO:0000256" key="3">
    <source>
        <dbReference type="ARBA" id="ARBA00022692"/>
    </source>
</evidence>
<evidence type="ECO:0000313" key="9">
    <source>
        <dbReference type="EMBL" id="CAP23488.2"/>
    </source>
</evidence>
<name>A8WSM9_CAEBR</name>
<dbReference type="PROSITE" id="PS50156">
    <property type="entry name" value="SSD"/>
    <property type="match status" value="1"/>
</dbReference>
<reference evidence="9 10" key="2">
    <citation type="journal article" date="2011" name="PLoS Genet.">
        <title>Caenorhabditis briggsae recombinant inbred line genotypes reveal inter-strain incompatibility and the evolution of recombination.</title>
        <authorList>
            <person name="Ross J.A."/>
            <person name="Koboldt D.C."/>
            <person name="Staisch J.E."/>
            <person name="Chamberlin H.M."/>
            <person name="Gupta B.P."/>
            <person name="Miller R.D."/>
            <person name="Baird S.E."/>
            <person name="Haag E.S."/>
        </authorList>
    </citation>
    <scope>NUCLEOTIDE SEQUENCE [LARGE SCALE GENOMIC DNA]</scope>
    <source>
        <strain evidence="9 10">AF16</strain>
    </source>
</reference>
<feature type="transmembrane region" description="Helical" evidence="7">
    <location>
        <begin position="848"/>
        <end position="870"/>
    </location>
</feature>
<proteinExistence type="inferred from homology"/>
<dbReference type="PANTHER" id="PTHR10796:SF103">
    <property type="entry name" value="SSD DOMAIN-CONTAINING PROTEIN"/>
    <property type="match status" value="1"/>
</dbReference>
<feature type="transmembrane region" description="Helical" evidence="7">
    <location>
        <begin position="365"/>
        <end position="388"/>
    </location>
</feature>
<keyword evidence="4 7" id="KW-1133">Transmembrane helix</keyword>
<reference evidence="9 10" key="1">
    <citation type="journal article" date="2003" name="PLoS Biol.">
        <title>The genome sequence of Caenorhabditis briggsae: a platform for comparative genomics.</title>
        <authorList>
            <person name="Stein L.D."/>
            <person name="Bao Z."/>
            <person name="Blasiar D."/>
            <person name="Blumenthal T."/>
            <person name="Brent M.R."/>
            <person name="Chen N."/>
            <person name="Chinwalla A."/>
            <person name="Clarke L."/>
            <person name="Clee C."/>
            <person name="Coghlan A."/>
            <person name="Coulson A."/>
            <person name="D'Eustachio P."/>
            <person name="Fitch D.H."/>
            <person name="Fulton L.A."/>
            <person name="Fulton R.E."/>
            <person name="Griffiths-Jones S."/>
            <person name="Harris T.W."/>
            <person name="Hillier L.W."/>
            <person name="Kamath R."/>
            <person name="Kuwabara P.E."/>
            <person name="Mardis E.R."/>
            <person name="Marra M.A."/>
            <person name="Miner T.L."/>
            <person name="Minx P."/>
            <person name="Mullikin J.C."/>
            <person name="Plumb R.W."/>
            <person name="Rogers J."/>
            <person name="Schein J.E."/>
            <person name="Sohrmann M."/>
            <person name="Spieth J."/>
            <person name="Stajich J.E."/>
            <person name="Wei C."/>
            <person name="Willey D."/>
            <person name="Wilson R.K."/>
            <person name="Durbin R."/>
            <person name="Waterston R.H."/>
        </authorList>
    </citation>
    <scope>NUCLEOTIDE SEQUENCE [LARGE SCALE GENOMIC DNA]</scope>
    <source>
        <strain evidence="9 10">AF16</strain>
    </source>
</reference>
<feature type="transmembrane region" description="Helical" evidence="7">
    <location>
        <begin position="397"/>
        <end position="424"/>
    </location>
</feature>
<feature type="transmembrane region" description="Helical" evidence="7">
    <location>
        <begin position="325"/>
        <end position="345"/>
    </location>
</feature>
<protein>
    <submittedName>
        <fullName evidence="9">Protein CBR-PTR-20</fullName>
    </submittedName>
</protein>
<keyword evidence="6" id="KW-0325">Glycoprotein</keyword>
<evidence type="ECO:0000256" key="5">
    <source>
        <dbReference type="ARBA" id="ARBA00023136"/>
    </source>
</evidence>
<feature type="transmembrane region" description="Helical" evidence="7">
    <location>
        <begin position="485"/>
        <end position="504"/>
    </location>
</feature>
<feature type="transmembrane region" description="Helical" evidence="7">
    <location>
        <begin position="78"/>
        <end position="100"/>
    </location>
</feature>